<feature type="region of interest" description="Disordered" evidence="9">
    <location>
        <begin position="846"/>
        <end position="1091"/>
    </location>
</feature>
<dbReference type="PANTHER" id="PTHR23501:SF177">
    <property type="entry name" value="MAJOR FACILITATOR SUPERFAMILY (MFS) PROFILE DOMAIN-CONTAINING PROTEIN-RELATED"/>
    <property type="match status" value="1"/>
</dbReference>
<evidence type="ECO:0000256" key="6">
    <source>
        <dbReference type="ARBA" id="ARBA00022989"/>
    </source>
</evidence>
<evidence type="ECO:0000259" key="12">
    <source>
        <dbReference type="PROSITE" id="PS50850"/>
    </source>
</evidence>
<feature type="compositionally biased region" description="Polar residues" evidence="9">
    <location>
        <begin position="594"/>
        <end position="610"/>
    </location>
</feature>
<feature type="compositionally biased region" description="Basic and acidic residues" evidence="9">
    <location>
        <begin position="25"/>
        <end position="44"/>
    </location>
</feature>
<dbReference type="PANTHER" id="PTHR23501">
    <property type="entry name" value="MAJOR FACILITATOR SUPERFAMILY"/>
    <property type="match status" value="1"/>
</dbReference>
<evidence type="ECO:0000256" key="9">
    <source>
        <dbReference type="SAM" id="MobiDB-lite"/>
    </source>
</evidence>
<feature type="transmembrane region" description="Helical" evidence="10">
    <location>
        <begin position="391"/>
        <end position="412"/>
    </location>
</feature>
<feature type="transmembrane region" description="Helical" evidence="10">
    <location>
        <begin position="505"/>
        <end position="523"/>
    </location>
</feature>
<evidence type="ECO:0000256" key="7">
    <source>
        <dbReference type="ARBA" id="ARBA00023136"/>
    </source>
</evidence>
<dbReference type="AlphaFoldDB" id="A0A101MGW7"/>
<dbReference type="Proteomes" id="UP000055045">
    <property type="component" value="Unassembled WGS sequence"/>
</dbReference>
<comment type="subcellular location">
    <subcellularLocation>
        <location evidence="2">Membrane</location>
        <topology evidence="2">Multi-pass membrane protein</topology>
    </subcellularLocation>
    <subcellularLocation>
        <location evidence="1">Nucleus</location>
    </subcellularLocation>
</comment>
<name>A0A101MGW7_PENFR</name>
<feature type="transmembrane region" description="Helical" evidence="10">
    <location>
        <begin position="157"/>
        <end position="177"/>
    </location>
</feature>
<comment type="similarity">
    <text evidence="3">Belongs to the SPP2 family.</text>
</comment>
<dbReference type="GO" id="GO:0003676">
    <property type="term" value="F:nucleic acid binding"/>
    <property type="evidence" value="ECO:0007669"/>
    <property type="project" value="InterPro"/>
</dbReference>
<feature type="compositionally biased region" description="Basic and acidic residues" evidence="9">
    <location>
        <begin position="898"/>
        <end position="907"/>
    </location>
</feature>
<keyword evidence="8" id="KW-0539">Nucleus</keyword>
<feature type="transmembrane region" description="Helical" evidence="10">
    <location>
        <begin position="424"/>
        <end position="446"/>
    </location>
</feature>
<keyword evidence="4" id="KW-0813">Transport</keyword>
<dbReference type="SUPFAM" id="SSF103473">
    <property type="entry name" value="MFS general substrate transporter"/>
    <property type="match status" value="1"/>
</dbReference>
<feature type="compositionally biased region" description="Basic residues" evidence="9">
    <location>
        <begin position="985"/>
        <end position="1001"/>
    </location>
</feature>
<dbReference type="GO" id="GO:0022857">
    <property type="term" value="F:transmembrane transporter activity"/>
    <property type="evidence" value="ECO:0007669"/>
    <property type="project" value="InterPro"/>
</dbReference>
<feature type="region of interest" description="Disordered" evidence="9">
    <location>
        <begin position="1"/>
        <end position="48"/>
    </location>
</feature>
<keyword evidence="6 10" id="KW-1133">Transmembrane helix</keyword>
<feature type="compositionally biased region" description="Basic and acidic residues" evidence="9">
    <location>
        <begin position="934"/>
        <end position="980"/>
    </location>
</feature>
<feature type="transmembrane region" description="Helical" evidence="10">
    <location>
        <begin position="326"/>
        <end position="345"/>
    </location>
</feature>
<dbReference type="SMART" id="SM00443">
    <property type="entry name" value="G_patch"/>
    <property type="match status" value="1"/>
</dbReference>
<feature type="transmembrane region" description="Helical" evidence="10">
    <location>
        <begin position="57"/>
        <end position="77"/>
    </location>
</feature>
<keyword evidence="14" id="KW-1185">Reference proteome</keyword>
<dbReference type="InterPro" id="IPR020846">
    <property type="entry name" value="MFS_dom"/>
</dbReference>
<feature type="transmembrane region" description="Helical" evidence="10">
    <location>
        <begin position="122"/>
        <end position="145"/>
    </location>
</feature>
<feature type="domain" description="Major facilitator superfamily (MFS) profile" evidence="12">
    <location>
        <begin position="63"/>
        <end position="526"/>
    </location>
</feature>
<evidence type="ECO:0008006" key="15">
    <source>
        <dbReference type="Google" id="ProtNLM"/>
    </source>
</evidence>
<dbReference type="Pfam" id="PF07690">
    <property type="entry name" value="MFS_1"/>
    <property type="match status" value="1"/>
</dbReference>
<evidence type="ECO:0000256" key="2">
    <source>
        <dbReference type="ARBA" id="ARBA00004141"/>
    </source>
</evidence>
<dbReference type="Pfam" id="PF12656">
    <property type="entry name" value="G-patch_2"/>
    <property type="match status" value="1"/>
</dbReference>
<feature type="transmembrane region" description="Helical" evidence="10">
    <location>
        <begin position="287"/>
        <end position="306"/>
    </location>
</feature>
<dbReference type="GO" id="GO:0005634">
    <property type="term" value="C:nucleus"/>
    <property type="evidence" value="ECO:0007669"/>
    <property type="project" value="UniProtKB-SubCell"/>
</dbReference>
<evidence type="ECO:0000313" key="14">
    <source>
        <dbReference type="Proteomes" id="UP000055045"/>
    </source>
</evidence>
<keyword evidence="5 10" id="KW-0812">Transmembrane</keyword>
<feature type="transmembrane region" description="Helical" evidence="10">
    <location>
        <begin position="366"/>
        <end position="385"/>
    </location>
</feature>
<comment type="caution">
    <text evidence="13">The sequence shown here is derived from an EMBL/GenBank/DDBJ whole genome shotgun (WGS) entry which is preliminary data.</text>
</comment>
<reference evidence="13 14" key="1">
    <citation type="submission" date="2015-10" db="EMBL/GenBank/DDBJ databases">
        <title>Genome sequencing of Penicillium freii.</title>
        <authorList>
            <person name="Nguyen H.D."/>
            <person name="Visagie C.M."/>
            <person name="Seifert K.A."/>
        </authorList>
    </citation>
    <scope>NUCLEOTIDE SEQUENCE [LARGE SCALE GENOMIC DNA]</scope>
    <source>
        <strain evidence="13 14">DAOM 242723</strain>
    </source>
</reference>
<evidence type="ECO:0000256" key="1">
    <source>
        <dbReference type="ARBA" id="ARBA00004123"/>
    </source>
</evidence>
<feature type="transmembrane region" description="Helical" evidence="10">
    <location>
        <begin position="256"/>
        <end position="275"/>
    </location>
</feature>
<organism evidence="13 14">
    <name type="scientific">Penicillium freii</name>
    <dbReference type="NCBI Taxonomy" id="48697"/>
    <lineage>
        <taxon>Eukaryota</taxon>
        <taxon>Fungi</taxon>
        <taxon>Dikarya</taxon>
        <taxon>Ascomycota</taxon>
        <taxon>Pezizomycotina</taxon>
        <taxon>Eurotiomycetes</taxon>
        <taxon>Eurotiomycetidae</taxon>
        <taxon>Eurotiales</taxon>
        <taxon>Aspergillaceae</taxon>
        <taxon>Penicillium</taxon>
    </lineage>
</organism>
<gene>
    <name evidence="13" type="ORF">ACN42_g6754</name>
</gene>
<evidence type="ECO:0000256" key="4">
    <source>
        <dbReference type="ARBA" id="ARBA00022448"/>
    </source>
</evidence>
<feature type="transmembrane region" description="Helical" evidence="10">
    <location>
        <begin position="183"/>
        <end position="204"/>
    </location>
</feature>
<evidence type="ECO:0000313" key="13">
    <source>
        <dbReference type="EMBL" id="KUM60364.1"/>
    </source>
</evidence>
<dbReference type="InterPro" id="IPR036259">
    <property type="entry name" value="MFS_trans_sf"/>
</dbReference>
<dbReference type="PROSITE" id="PS50174">
    <property type="entry name" value="G_PATCH"/>
    <property type="match status" value="1"/>
</dbReference>
<keyword evidence="7 10" id="KW-0472">Membrane</keyword>
<feature type="region of interest" description="Disordered" evidence="9">
    <location>
        <begin position="579"/>
        <end position="633"/>
    </location>
</feature>
<accession>A0A101MGW7</accession>
<feature type="compositionally biased region" description="Basic and acidic residues" evidence="9">
    <location>
        <begin position="852"/>
        <end position="864"/>
    </location>
</feature>
<dbReference type="PROSITE" id="PS50850">
    <property type="entry name" value="MFS"/>
    <property type="match status" value="1"/>
</dbReference>
<evidence type="ECO:0000256" key="8">
    <source>
        <dbReference type="ARBA" id="ARBA00023242"/>
    </source>
</evidence>
<feature type="domain" description="G-patch" evidence="11">
    <location>
        <begin position="821"/>
        <end position="874"/>
    </location>
</feature>
<feature type="compositionally biased region" description="Basic and acidic residues" evidence="9">
    <location>
        <begin position="1072"/>
        <end position="1091"/>
    </location>
</feature>
<dbReference type="EMBL" id="LLXE01000178">
    <property type="protein sequence ID" value="KUM60364.1"/>
    <property type="molecule type" value="Genomic_DNA"/>
</dbReference>
<protein>
    <recommendedName>
        <fullName evidence="15">Major facilitator superfamily (MFS) profile domain-containing protein</fullName>
    </recommendedName>
</protein>
<sequence>MTEVKDPSGESLPTSSSPVPVAGSEESKEISIRNTTDEDEKKADPATGSPSVEYPGAIMGSILTIALLLAMFLVALDMSIITTAIPTITARFHSEGQMGWYGSAFFLCLASFQSFWGKAYKYLPIKIAFLTAIGVFELGSSVAALSPNSPALIIGRAIQGVGGAGVTGGCYTVLAFITRPKYLHAVFGLTSGVFSLYSVLEPILSSVFTQYATWRWCFWVNLPIGGFAVIILVLFLKMPPHSRVAHAKLKELPFLFDIPDITLTVCALVCLVLVLENGGVTRPWNSSYCIGLLIGFILIVILLFALEWKQADGAMIVPRIIKRRTVLILALFNLTAQGSGFARIYNLPIYFQAAQGQSPSESGIRTLPTVLTTSAIFSFAGSLAIGKVGYYQPFLMLGSMFVTIGSAMIYTLELDSGAGKYIGYQVLASIGSGLIIQLNVIVAQAISKRVDMSVTVGLIFSLSTNGRISASDVLSAGSTGLAKIFPNPADLKIVVSAYMKGLKAAWIWSISLAGVSFLVSLAAERKSPRASNFATAQLSSISCSSLPYLASPFVANQDTIAMSSRDHDYGGKLLTKPISLSSSGTSGPPKRTGFNVQSSNRGRSTNSPANGRSLPRRPHQLGYSDDSDEDEAPPVHEEILGFDTHTGATIAADGQAVADANKPLIIPVTSKNNWRDRAGVNVKKSKNLLPSEVQAMQEAQKNGQAPPGEPTVETDTPSMAYGLSFAQQSAEKADEGAAVDEDQAMPDAKPIETKPLTEDEIAMQALIRETTGDTERRSDLVIESATKEEEPVQYSELGSFRTDVASRPEPATLDAYNAIPVEEFGAALLRGMGWKDGQSIGRGNYSSATAAEKAKNPRVPERRPGFLGIGAKDSSGGKGAETELGAWGKAAMRKASRKQGEENDKAEGVYMPITMRNKKTGEQLTEEELAALQKEARSKPAKEDDWRERRDRNLEKSGRDKDRDREYRKRDHDDEEDRSRWKTGSSRRGRDRSRSSGRHSSSRSSRYDDDDKSRRDDRSYRDRDRDHDRNRRHRDDDKDDRRRDGDRERDRDRSHRSRDERYSSSRHSSHSSRNDRDRDRDRDSRRSRRDD</sequence>
<feature type="transmembrane region" description="Helical" evidence="10">
    <location>
        <begin position="216"/>
        <end position="236"/>
    </location>
</feature>
<evidence type="ECO:0000259" key="11">
    <source>
        <dbReference type="PROSITE" id="PS50174"/>
    </source>
</evidence>
<dbReference type="InterPro" id="IPR011701">
    <property type="entry name" value="MFS"/>
</dbReference>
<proteinExistence type="inferred from homology"/>
<dbReference type="InterPro" id="IPR000467">
    <property type="entry name" value="G_patch_dom"/>
</dbReference>
<evidence type="ECO:0000256" key="5">
    <source>
        <dbReference type="ARBA" id="ARBA00022692"/>
    </source>
</evidence>
<feature type="compositionally biased region" description="Basic and acidic residues" evidence="9">
    <location>
        <begin position="1005"/>
        <end position="1063"/>
    </location>
</feature>
<dbReference type="Gene3D" id="1.20.1250.20">
    <property type="entry name" value="MFS general substrate transporter like domains"/>
    <property type="match status" value="1"/>
</dbReference>
<dbReference type="GO" id="GO:0005886">
    <property type="term" value="C:plasma membrane"/>
    <property type="evidence" value="ECO:0007669"/>
    <property type="project" value="TreeGrafter"/>
</dbReference>
<evidence type="ECO:0000256" key="3">
    <source>
        <dbReference type="ARBA" id="ARBA00008576"/>
    </source>
</evidence>
<evidence type="ECO:0000256" key="10">
    <source>
        <dbReference type="SAM" id="Phobius"/>
    </source>
</evidence>
<dbReference type="InterPro" id="IPR026822">
    <property type="entry name" value="Spp2/MOS2_G-patch"/>
</dbReference>